<evidence type="ECO:0000313" key="3">
    <source>
        <dbReference type="EMBL" id="USY20857.1"/>
    </source>
</evidence>
<sequence>MAIVPNIHTPTPPFTGHRWPSRLYPDELAQTRWVRADLAADLHRLAGLPDETAENLVLCASEMFANAVDHSRSGEDVEGQVVRTLHMPTAATLQVATVDDGQRTDTAEFQTPQSLQHTVEEWEQAERGRGLLLIGYLATRWGTRSVLDFPFCQGLGTVTWAEFTLPKATTGEATR</sequence>
<accession>A0ABY5DA27</accession>
<keyword evidence="3" id="KW-0067">ATP-binding</keyword>
<evidence type="ECO:0000313" key="4">
    <source>
        <dbReference type="Proteomes" id="UP001055940"/>
    </source>
</evidence>
<dbReference type="GO" id="GO:0005524">
    <property type="term" value="F:ATP binding"/>
    <property type="evidence" value="ECO:0007669"/>
    <property type="project" value="UniProtKB-KW"/>
</dbReference>
<dbReference type="InterPro" id="IPR036890">
    <property type="entry name" value="HATPase_C_sf"/>
</dbReference>
<dbReference type="InterPro" id="IPR050267">
    <property type="entry name" value="Anti-sigma-factor_SerPK"/>
</dbReference>
<dbReference type="InterPro" id="IPR003594">
    <property type="entry name" value="HATPase_dom"/>
</dbReference>
<feature type="domain" description="Histidine kinase/HSP90-like ATPase" evidence="2">
    <location>
        <begin position="25"/>
        <end position="138"/>
    </location>
</feature>
<dbReference type="Pfam" id="PF13581">
    <property type="entry name" value="HATPase_c_2"/>
    <property type="match status" value="1"/>
</dbReference>
<dbReference type="CDD" id="cd16936">
    <property type="entry name" value="HATPase_RsbW-like"/>
    <property type="match status" value="1"/>
</dbReference>
<protein>
    <submittedName>
        <fullName evidence="3">ATP-binding protein</fullName>
    </submittedName>
</protein>
<name>A0ABY5DA27_9ACTN</name>
<dbReference type="Gene3D" id="3.30.565.10">
    <property type="entry name" value="Histidine kinase-like ATPase, C-terminal domain"/>
    <property type="match status" value="1"/>
</dbReference>
<proteinExistence type="predicted"/>
<dbReference type="EMBL" id="CP099837">
    <property type="protein sequence ID" value="USY20857.1"/>
    <property type="molecule type" value="Genomic_DNA"/>
</dbReference>
<dbReference type="RefSeq" id="WP_254419882.1">
    <property type="nucleotide sequence ID" value="NZ_BAAAJB010000049.1"/>
</dbReference>
<reference evidence="3" key="1">
    <citation type="submission" date="2022-06" db="EMBL/GenBank/DDBJ databases">
        <authorList>
            <person name="Ping M."/>
        </authorList>
    </citation>
    <scope>NUCLEOTIDE SEQUENCE</scope>
    <source>
        <strain evidence="3">JCM11759T</strain>
    </source>
</reference>
<evidence type="ECO:0000259" key="2">
    <source>
        <dbReference type="Pfam" id="PF13581"/>
    </source>
</evidence>
<organism evidence="3 4">
    <name type="scientific">Nocardiopsis exhalans</name>
    <dbReference type="NCBI Taxonomy" id="163604"/>
    <lineage>
        <taxon>Bacteria</taxon>
        <taxon>Bacillati</taxon>
        <taxon>Actinomycetota</taxon>
        <taxon>Actinomycetes</taxon>
        <taxon>Streptosporangiales</taxon>
        <taxon>Nocardiopsidaceae</taxon>
        <taxon>Nocardiopsis</taxon>
    </lineage>
</organism>
<dbReference type="PANTHER" id="PTHR35526">
    <property type="entry name" value="ANTI-SIGMA-F FACTOR RSBW-RELATED"/>
    <property type="match status" value="1"/>
</dbReference>
<keyword evidence="1" id="KW-0808">Transferase</keyword>
<keyword evidence="1" id="KW-0723">Serine/threonine-protein kinase</keyword>
<keyword evidence="3" id="KW-0547">Nucleotide-binding</keyword>
<gene>
    <name evidence="3" type="ORF">NE857_04170</name>
</gene>
<dbReference type="PANTHER" id="PTHR35526:SF3">
    <property type="entry name" value="ANTI-SIGMA-F FACTOR RSBW"/>
    <property type="match status" value="1"/>
</dbReference>
<keyword evidence="1" id="KW-0418">Kinase</keyword>
<evidence type="ECO:0000256" key="1">
    <source>
        <dbReference type="ARBA" id="ARBA00022527"/>
    </source>
</evidence>
<dbReference type="Proteomes" id="UP001055940">
    <property type="component" value="Chromosome"/>
</dbReference>
<keyword evidence="4" id="KW-1185">Reference proteome</keyword>